<evidence type="ECO:0000256" key="6">
    <source>
        <dbReference type="RuleBase" id="RU366017"/>
    </source>
</evidence>
<keyword evidence="5" id="KW-0472">Membrane</keyword>
<evidence type="ECO:0000256" key="1">
    <source>
        <dbReference type="ARBA" id="ARBA00004370"/>
    </source>
</evidence>
<keyword evidence="3 6" id="KW-0328">Glycosyltransferase</keyword>
<evidence type="ECO:0000313" key="7">
    <source>
        <dbReference type="EMBL" id="KAL3396903.1"/>
    </source>
</evidence>
<evidence type="ECO:0000256" key="5">
    <source>
        <dbReference type="ARBA" id="ARBA00023136"/>
    </source>
</evidence>
<dbReference type="GO" id="GO:0016757">
    <property type="term" value="F:glycosyltransferase activity"/>
    <property type="evidence" value="ECO:0007669"/>
    <property type="project" value="UniProtKB-UniRule"/>
</dbReference>
<proteinExistence type="inferred from homology"/>
<keyword evidence="8" id="KW-1185">Reference proteome</keyword>
<evidence type="ECO:0000256" key="2">
    <source>
        <dbReference type="ARBA" id="ARBA00007647"/>
    </source>
</evidence>
<dbReference type="AlphaFoldDB" id="A0ABD2WWF6"/>
<keyword evidence="4 6" id="KW-0808">Transferase</keyword>
<dbReference type="Proteomes" id="UP001627154">
    <property type="component" value="Unassembled WGS sequence"/>
</dbReference>
<evidence type="ECO:0000313" key="8">
    <source>
        <dbReference type="Proteomes" id="UP001627154"/>
    </source>
</evidence>
<sequence length="84" mass="10026">MMGVNHFTFYNTSITKEVSNVLAYYRNESFITVLPWKIPPKYKFEKDLSVAMIIAAPSLHRFSSQQRHRLIKIYISSWLQCRRK</sequence>
<accession>A0ABD2WWF6</accession>
<comment type="caution">
    <text evidence="7">The sequence shown here is derived from an EMBL/GenBank/DDBJ whole genome shotgun (WGS) entry which is preliminary data.</text>
</comment>
<gene>
    <name evidence="7" type="ORF">TKK_009273</name>
</gene>
<comment type="similarity">
    <text evidence="2 6">Belongs to the glycosyltransferase 92 family.</text>
</comment>
<protein>
    <recommendedName>
        <fullName evidence="6">Glycosyltransferase family 92 protein</fullName>
        <ecNumber evidence="6">2.4.1.-</ecNumber>
    </recommendedName>
</protein>
<organism evidence="7 8">
    <name type="scientific">Trichogramma kaykai</name>
    <dbReference type="NCBI Taxonomy" id="54128"/>
    <lineage>
        <taxon>Eukaryota</taxon>
        <taxon>Metazoa</taxon>
        <taxon>Ecdysozoa</taxon>
        <taxon>Arthropoda</taxon>
        <taxon>Hexapoda</taxon>
        <taxon>Insecta</taxon>
        <taxon>Pterygota</taxon>
        <taxon>Neoptera</taxon>
        <taxon>Endopterygota</taxon>
        <taxon>Hymenoptera</taxon>
        <taxon>Apocrita</taxon>
        <taxon>Proctotrupomorpha</taxon>
        <taxon>Chalcidoidea</taxon>
        <taxon>Trichogrammatidae</taxon>
        <taxon>Trichogramma</taxon>
    </lineage>
</organism>
<evidence type="ECO:0000256" key="4">
    <source>
        <dbReference type="ARBA" id="ARBA00022679"/>
    </source>
</evidence>
<dbReference type="Pfam" id="PF01697">
    <property type="entry name" value="Glyco_transf_92"/>
    <property type="match status" value="1"/>
</dbReference>
<comment type="subcellular location">
    <subcellularLocation>
        <location evidence="1">Membrane</location>
    </subcellularLocation>
</comment>
<reference evidence="7 8" key="1">
    <citation type="journal article" date="2024" name="bioRxiv">
        <title>A reference genome for Trichogramma kaykai: A tiny desert-dwelling parasitoid wasp with competing sex-ratio distorters.</title>
        <authorList>
            <person name="Culotta J."/>
            <person name="Lindsey A.R."/>
        </authorList>
    </citation>
    <scope>NUCLEOTIDE SEQUENCE [LARGE SCALE GENOMIC DNA]</scope>
    <source>
        <strain evidence="7 8">KSX58</strain>
    </source>
</reference>
<dbReference type="EMBL" id="JBJJXI010000068">
    <property type="protein sequence ID" value="KAL3396903.1"/>
    <property type="molecule type" value="Genomic_DNA"/>
</dbReference>
<dbReference type="InterPro" id="IPR008166">
    <property type="entry name" value="Glyco_transf_92"/>
</dbReference>
<evidence type="ECO:0000256" key="3">
    <source>
        <dbReference type="ARBA" id="ARBA00022676"/>
    </source>
</evidence>
<dbReference type="GO" id="GO:0016020">
    <property type="term" value="C:membrane"/>
    <property type="evidence" value="ECO:0007669"/>
    <property type="project" value="UniProtKB-SubCell"/>
</dbReference>
<name>A0ABD2WWF6_9HYME</name>
<dbReference type="EC" id="2.4.1.-" evidence="6"/>